<organism evidence="2 3">
    <name type="scientific">Bacteroides faecichinchillae</name>
    <dbReference type="NCBI Taxonomy" id="871325"/>
    <lineage>
        <taxon>Bacteria</taxon>
        <taxon>Pseudomonadati</taxon>
        <taxon>Bacteroidota</taxon>
        <taxon>Bacteroidia</taxon>
        <taxon>Bacteroidales</taxon>
        <taxon>Bacteroidaceae</taxon>
        <taxon>Bacteroides</taxon>
    </lineage>
</organism>
<keyword evidence="1" id="KW-0472">Membrane</keyword>
<keyword evidence="1" id="KW-1133">Transmembrane helix</keyword>
<evidence type="ECO:0000256" key="1">
    <source>
        <dbReference type="SAM" id="Phobius"/>
    </source>
</evidence>
<dbReference type="Proteomes" id="UP000184436">
    <property type="component" value="Unassembled WGS sequence"/>
</dbReference>
<name>A0A1M5GM78_9BACE</name>
<keyword evidence="3" id="KW-1185">Reference proteome</keyword>
<keyword evidence="1" id="KW-0812">Transmembrane</keyword>
<dbReference type="EMBL" id="FQVD01000071">
    <property type="protein sequence ID" value="SHG04845.1"/>
    <property type="molecule type" value="Genomic_DNA"/>
</dbReference>
<dbReference type="AlphaFoldDB" id="A0A1M5GM78"/>
<evidence type="ECO:0000313" key="3">
    <source>
        <dbReference type="Proteomes" id="UP000184436"/>
    </source>
</evidence>
<protein>
    <submittedName>
        <fullName evidence="2">Uncharacterized protein</fullName>
    </submittedName>
</protein>
<sequence>MKSMLLILKTQFISLLIVLLLFLLGKLFIIPPISLYLTSESVEESKRINAYVGECRIFKVDTLMAGYEFPIERIWVEKYHSLGRNCIGIVTTTVTEDSKRIVIDIIPDSPFSYHDSFEKEWWAIKDSLTGSVGLSKPNVDLDCHYQQGDTAIFKIFKLDKKESNVWRDETMDLMFKIYTVCDWEEK</sequence>
<gene>
    <name evidence="2" type="ORF">SAMN05444349_1713</name>
</gene>
<dbReference type="STRING" id="871325.SAMN05444349_1713"/>
<feature type="transmembrane region" description="Helical" evidence="1">
    <location>
        <begin position="12"/>
        <end position="37"/>
    </location>
</feature>
<evidence type="ECO:0000313" key="2">
    <source>
        <dbReference type="EMBL" id="SHG04845.1"/>
    </source>
</evidence>
<proteinExistence type="predicted"/>
<accession>A0A1M5GM78</accession>
<reference evidence="2 3" key="1">
    <citation type="submission" date="2016-11" db="EMBL/GenBank/DDBJ databases">
        <authorList>
            <person name="Jaros S."/>
            <person name="Januszkiewicz K."/>
            <person name="Wedrychowicz H."/>
        </authorList>
    </citation>
    <scope>NUCLEOTIDE SEQUENCE [LARGE SCALE GENOMIC DNA]</scope>
    <source>
        <strain evidence="2 3">DSM 26883</strain>
    </source>
</reference>